<evidence type="ECO:0000313" key="2">
    <source>
        <dbReference type="EMBL" id="WOH10110.1"/>
    </source>
</evidence>
<evidence type="ECO:0000313" key="3">
    <source>
        <dbReference type="Proteomes" id="UP000077755"/>
    </source>
</evidence>
<dbReference type="GO" id="GO:0043531">
    <property type="term" value="F:ADP binding"/>
    <property type="evidence" value="ECO:0007669"/>
    <property type="project" value="InterPro"/>
</dbReference>
<reference evidence="2" key="2">
    <citation type="submission" date="2022-03" db="EMBL/GenBank/DDBJ databases">
        <title>Draft title - Genomic analysis of global carrot germplasm unveils the trajectory of domestication and the origin of high carotenoid orange carrot.</title>
        <authorList>
            <person name="Iorizzo M."/>
            <person name="Ellison S."/>
            <person name="Senalik D."/>
            <person name="Macko-Podgorni A."/>
            <person name="Grzebelus D."/>
            <person name="Bostan H."/>
            <person name="Rolling W."/>
            <person name="Curaba J."/>
            <person name="Simon P."/>
        </authorList>
    </citation>
    <scope>NUCLEOTIDE SEQUENCE</scope>
    <source>
        <tissue evidence="2">Leaf</tissue>
    </source>
</reference>
<sequence>MGIYGMVGIGKTTLAKALYNQLLLGSYTGTSFLANVREISGTTNGLVSLQQQLISDVLKSKKKVNVHHVDQGTKLIEARIYEHKQFESLVGPFAPGSVVIITTRDEEILDTIDVETRYRYRVNELDDAESLALFTRHAFGNDKPNNT</sequence>
<feature type="domain" description="NB-ARC" evidence="1">
    <location>
        <begin position="1"/>
        <end position="141"/>
    </location>
</feature>
<dbReference type="SUPFAM" id="SSF52540">
    <property type="entry name" value="P-loop containing nucleoside triphosphate hydrolases"/>
    <property type="match status" value="1"/>
</dbReference>
<dbReference type="InterPro" id="IPR002182">
    <property type="entry name" value="NB-ARC"/>
</dbReference>
<dbReference type="PANTHER" id="PTHR11017:SF385">
    <property type="entry name" value="DISEASE RESISTANCE PROTEIN (TIR-NBS-LRR CLASS)-RELATED"/>
    <property type="match status" value="1"/>
</dbReference>
<dbReference type="InterPro" id="IPR044974">
    <property type="entry name" value="Disease_R_plants"/>
</dbReference>
<keyword evidence="3" id="KW-1185">Reference proteome</keyword>
<organism evidence="2 3">
    <name type="scientific">Daucus carota subsp. sativus</name>
    <name type="common">Carrot</name>
    <dbReference type="NCBI Taxonomy" id="79200"/>
    <lineage>
        <taxon>Eukaryota</taxon>
        <taxon>Viridiplantae</taxon>
        <taxon>Streptophyta</taxon>
        <taxon>Embryophyta</taxon>
        <taxon>Tracheophyta</taxon>
        <taxon>Spermatophyta</taxon>
        <taxon>Magnoliopsida</taxon>
        <taxon>eudicotyledons</taxon>
        <taxon>Gunneridae</taxon>
        <taxon>Pentapetalae</taxon>
        <taxon>asterids</taxon>
        <taxon>campanulids</taxon>
        <taxon>Apiales</taxon>
        <taxon>Apiaceae</taxon>
        <taxon>Apioideae</taxon>
        <taxon>Scandiceae</taxon>
        <taxon>Daucinae</taxon>
        <taxon>Daucus</taxon>
        <taxon>Daucus sect. Daucus</taxon>
    </lineage>
</organism>
<gene>
    <name evidence="2" type="ORF">DCAR_0729572</name>
</gene>
<reference evidence="2" key="1">
    <citation type="journal article" date="2016" name="Nat. Genet.">
        <title>A high-quality carrot genome assembly provides new insights into carotenoid accumulation and asterid genome evolution.</title>
        <authorList>
            <person name="Iorizzo M."/>
            <person name="Ellison S."/>
            <person name="Senalik D."/>
            <person name="Zeng P."/>
            <person name="Satapoomin P."/>
            <person name="Huang J."/>
            <person name="Bowman M."/>
            <person name="Iovene M."/>
            <person name="Sanseverino W."/>
            <person name="Cavagnaro P."/>
            <person name="Yildiz M."/>
            <person name="Macko-Podgorni A."/>
            <person name="Moranska E."/>
            <person name="Grzebelus E."/>
            <person name="Grzebelus D."/>
            <person name="Ashrafi H."/>
            <person name="Zheng Z."/>
            <person name="Cheng S."/>
            <person name="Spooner D."/>
            <person name="Van Deynze A."/>
            <person name="Simon P."/>
        </authorList>
    </citation>
    <scope>NUCLEOTIDE SEQUENCE</scope>
    <source>
        <tissue evidence="2">Leaf</tissue>
    </source>
</reference>
<name>A0AAF0XL32_DAUCS</name>
<dbReference type="PANTHER" id="PTHR11017">
    <property type="entry name" value="LEUCINE-RICH REPEAT-CONTAINING PROTEIN"/>
    <property type="match status" value="1"/>
</dbReference>
<dbReference type="EMBL" id="CP093349">
    <property type="protein sequence ID" value="WOH10110.1"/>
    <property type="molecule type" value="Genomic_DNA"/>
</dbReference>
<dbReference type="AlphaFoldDB" id="A0AAF0XL32"/>
<evidence type="ECO:0000259" key="1">
    <source>
        <dbReference type="Pfam" id="PF00931"/>
    </source>
</evidence>
<dbReference type="InterPro" id="IPR027417">
    <property type="entry name" value="P-loop_NTPase"/>
</dbReference>
<dbReference type="GO" id="GO:0006952">
    <property type="term" value="P:defense response"/>
    <property type="evidence" value="ECO:0007669"/>
    <property type="project" value="InterPro"/>
</dbReference>
<accession>A0AAF0XL32</accession>
<dbReference type="Gene3D" id="3.40.50.300">
    <property type="entry name" value="P-loop containing nucleotide triphosphate hydrolases"/>
    <property type="match status" value="1"/>
</dbReference>
<protein>
    <recommendedName>
        <fullName evidence="1">NB-ARC domain-containing protein</fullName>
    </recommendedName>
</protein>
<dbReference type="Proteomes" id="UP000077755">
    <property type="component" value="Chromosome 7"/>
</dbReference>
<proteinExistence type="predicted"/>
<dbReference type="Pfam" id="PF00931">
    <property type="entry name" value="NB-ARC"/>
    <property type="match status" value="1"/>
</dbReference>